<evidence type="ECO:0000256" key="2">
    <source>
        <dbReference type="ARBA" id="ARBA00013147"/>
    </source>
</evidence>
<dbReference type="RefSeq" id="WP_006193532.1">
    <property type="nucleotide sequence ID" value="NC_015437.1"/>
</dbReference>
<dbReference type="GO" id="GO:0004664">
    <property type="term" value="F:prephenate dehydratase activity"/>
    <property type="evidence" value="ECO:0007669"/>
    <property type="project" value="UniProtKB-EC"/>
</dbReference>
<keyword evidence="4" id="KW-0028">Amino-acid biosynthesis</keyword>
<feature type="site" description="Essential for prephenate dehydratase activity" evidence="9">
    <location>
        <position position="177"/>
    </location>
</feature>
<dbReference type="InterPro" id="IPR008242">
    <property type="entry name" value="Chor_mutase/pphenate_deHydtase"/>
</dbReference>
<dbReference type="SUPFAM" id="SSF53850">
    <property type="entry name" value="Periplasmic binding protein-like II"/>
    <property type="match status" value="1"/>
</dbReference>
<dbReference type="EMBL" id="ACKP02000049">
    <property type="protein sequence ID" value="EEX76371.1"/>
    <property type="molecule type" value="Genomic_DNA"/>
</dbReference>
<dbReference type="EMBL" id="CP002637">
    <property type="protein sequence ID" value="AEB99463.1"/>
    <property type="molecule type" value="Genomic_DNA"/>
</dbReference>
<dbReference type="InterPro" id="IPR001086">
    <property type="entry name" value="Preph_deHydtase"/>
</dbReference>
<comment type="catalytic activity">
    <reaction evidence="8">
        <text>prephenate + H(+) = 3-phenylpyruvate + CO2 + H2O</text>
        <dbReference type="Rhea" id="RHEA:21648"/>
        <dbReference type="ChEBI" id="CHEBI:15377"/>
        <dbReference type="ChEBI" id="CHEBI:15378"/>
        <dbReference type="ChEBI" id="CHEBI:16526"/>
        <dbReference type="ChEBI" id="CHEBI:18005"/>
        <dbReference type="ChEBI" id="CHEBI:29934"/>
        <dbReference type="EC" id="4.2.1.51"/>
    </reaction>
</comment>
<evidence type="ECO:0000256" key="1">
    <source>
        <dbReference type="ARBA" id="ARBA00004741"/>
    </source>
</evidence>
<evidence type="ECO:0000256" key="4">
    <source>
        <dbReference type="ARBA" id="ARBA00022605"/>
    </source>
</evidence>
<evidence type="ECO:0000259" key="10">
    <source>
        <dbReference type="PROSITE" id="PS51171"/>
    </source>
</evidence>
<comment type="pathway">
    <text evidence="1">Amino-acid biosynthesis; L-phenylalanine biosynthesis; phenylpyruvate from prephenate: step 1/1.</text>
</comment>
<keyword evidence="6" id="KW-0584">Phenylalanine biosynthesis</keyword>
<dbReference type="KEGG" id="ssg:Selsp_0491"/>
<dbReference type="Pfam" id="PF00800">
    <property type="entry name" value="PDT"/>
    <property type="match status" value="1"/>
</dbReference>
<dbReference type="GO" id="GO:0005737">
    <property type="term" value="C:cytoplasm"/>
    <property type="evidence" value="ECO:0007669"/>
    <property type="project" value="TreeGrafter"/>
</dbReference>
<keyword evidence="7 13" id="KW-0456">Lyase</keyword>
<dbReference type="HOGENOM" id="CLU_035008_0_2_9"/>
<accession>C9LXI7</accession>
<evidence type="ECO:0000256" key="7">
    <source>
        <dbReference type="ARBA" id="ARBA00023239"/>
    </source>
</evidence>
<protein>
    <recommendedName>
        <fullName evidence="3">Prephenate dehydratase</fullName>
        <ecNumber evidence="2">4.2.1.51</ecNumber>
    </recommendedName>
</protein>
<feature type="domain" description="Prephenate dehydratase" evidence="10">
    <location>
        <begin position="3"/>
        <end position="184"/>
    </location>
</feature>
<dbReference type="GO" id="GO:0009094">
    <property type="term" value="P:L-phenylalanine biosynthetic process"/>
    <property type="evidence" value="ECO:0007669"/>
    <property type="project" value="UniProtKB-UniPathway"/>
</dbReference>
<dbReference type="PIRSF" id="PIRSF001500">
    <property type="entry name" value="Chor_mut_pdt_Ppr"/>
    <property type="match status" value="1"/>
</dbReference>
<dbReference type="SUPFAM" id="SSF55021">
    <property type="entry name" value="ACT-like"/>
    <property type="match status" value="1"/>
</dbReference>
<dbReference type="EC" id="4.2.1.51" evidence="2"/>
<evidence type="ECO:0000256" key="9">
    <source>
        <dbReference type="PIRSR" id="PIRSR001500-2"/>
    </source>
</evidence>
<evidence type="ECO:0000313" key="13">
    <source>
        <dbReference type="EMBL" id="EEX76371.1"/>
    </source>
</evidence>
<dbReference type="PROSITE" id="PS51171">
    <property type="entry name" value="PREPHENATE_DEHYDR_3"/>
    <property type="match status" value="1"/>
</dbReference>
<proteinExistence type="predicted"/>
<dbReference type="Gene3D" id="3.40.190.10">
    <property type="entry name" value="Periplasmic binding protein-like II"/>
    <property type="match status" value="2"/>
</dbReference>
<dbReference type="AlphaFoldDB" id="C9LXI7"/>
<dbReference type="CDD" id="cd13633">
    <property type="entry name" value="PBP2_Sa-PDT_like"/>
    <property type="match status" value="1"/>
</dbReference>
<keyword evidence="15" id="KW-1185">Reference proteome</keyword>
<sequence length="296" mass="32009">MDTLGFLGPLGTHSEAAALHLNGLLDEPRELLPFPAIFQALSAVEEGQVQGALVPVENSLEGSVNITLDTLSSSEAFALNLELIWGVRNELMMKYPKTEVRSIISHAQPLSQCRAYLKEHHAAARLVAVSSTAEAARLVALSRPEDGCAAICTARAGELYGLYPVAEDIQDTMANCTRFFLVERAGKKSPALRFSNEPVPEKLLVICQIDGKRAGSLCEVLQEFAVRGVNMLRIESRPARTELGAYIFFFELEADAAGLAASVEAVRQKSIWLRTLGAFPVLTAANLKGASLWSSL</sequence>
<feature type="domain" description="ACT" evidence="11">
    <location>
        <begin position="205"/>
        <end position="289"/>
    </location>
</feature>
<dbReference type="CDD" id="cd04905">
    <property type="entry name" value="ACT_CM-PDT"/>
    <property type="match status" value="1"/>
</dbReference>
<evidence type="ECO:0000256" key="6">
    <source>
        <dbReference type="ARBA" id="ARBA00023222"/>
    </source>
</evidence>
<dbReference type="UniPathway" id="UPA00121">
    <property type="reaction ID" value="UER00345"/>
</dbReference>
<dbReference type="PROSITE" id="PS51671">
    <property type="entry name" value="ACT"/>
    <property type="match status" value="1"/>
</dbReference>
<evidence type="ECO:0000313" key="14">
    <source>
        <dbReference type="Proteomes" id="UP000003505"/>
    </source>
</evidence>
<evidence type="ECO:0000256" key="3">
    <source>
        <dbReference type="ARBA" id="ARBA00021872"/>
    </source>
</evidence>
<evidence type="ECO:0000259" key="11">
    <source>
        <dbReference type="PROSITE" id="PS51671"/>
    </source>
</evidence>
<dbReference type="PANTHER" id="PTHR21022:SF19">
    <property type="entry name" value="PREPHENATE DEHYDRATASE-RELATED"/>
    <property type="match status" value="1"/>
</dbReference>
<name>C9LXI7_SELS3</name>
<reference evidence="13 14" key="1">
    <citation type="submission" date="2009-09" db="EMBL/GenBank/DDBJ databases">
        <authorList>
            <person name="Weinstock G."/>
            <person name="Sodergren E."/>
            <person name="Clifton S."/>
            <person name="Fulton L."/>
            <person name="Fulton B."/>
            <person name="Courtney L."/>
            <person name="Fronick C."/>
            <person name="Harrison M."/>
            <person name="Strong C."/>
            <person name="Farmer C."/>
            <person name="Delahaunty K."/>
            <person name="Markovic C."/>
            <person name="Hall O."/>
            <person name="Minx P."/>
            <person name="Tomlinson C."/>
            <person name="Mitreva M."/>
            <person name="Nelson J."/>
            <person name="Hou S."/>
            <person name="Wollam A."/>
            <person name="Pepin K.H."/>
            <person name="Johnson M."/>
            <person name="Bhonagiri V."/>
            <person name="Nash W.E."/>
            <person name="Warren W."/>
            <person name="Chinwalla A."/>
            <person name="Mardis E.R."/>
            <person name="Wilson R.K."/>
        </authorList>
    </citation>
    <scope>NUCLEOTIDE SEQUENCE [LARGE SCALE GENOMIC DNA]</scope>
    <source>
        <strain evidence="13">ATCC 35185</strain>
        <strain evidence="14">ATCC 35185 / DSM 20758 / VPI D19B-28</strain>
    </source>
</reference>
<organism evidence="13 14">
    <name type="scientific">Selenomonas sputigena (strain ATCC 35185 / DSM 20758 / CCUG 44933 / VPI D19B-28)</name>
    <dbReference type="NCBI Taxonomy" id="546271"/>
    <lineage>
        <taxon>Bacteria</taxon>
        <taxon>Bacillati</taxon>
        <taxon>Bacillota</taxon>
        <taxon>Negativicutes</taxon>
        <taxon>Selenomonadales</taxon>
        <taxon>Selenomonadaceae</taxon>
        <taxon>Selenomonas</taxon>
    </lineage>
</organism>
<dbReference type="NCBIfam" id="NF008865">
    <property type="entry name" value="PRK11898.1"/>
    <property type="match status" value="1"/>
</dbReference>
<dbReference type="Gene3D" id="3.30.70.260">
    <property type="match status" value="1"/>
</dbReference>
<evidence type="ECO:0000313" key="12">
    <source>
        <dbReference type="EMBL" id="AEB99463.1"/>
    </source>
</evidence>
<dbReference type="Proteomes" id="UP000003505">
    <property type="component" value="Unassembled WGS sequence"/>
</dbReference>
<dbReference type="PANTHER" id="PTHR21022">
    <property type="entry name" value="PREPHENATE DEHYDRATASE P PROTEIN"/>
    <property type="match status" value="1"/>
</dbReference>
<gene>
    <name evidence="12" type="ordered locus">Selsp_0491</name>
    <name evidence="13" type="ORF">SELSPUOL_02196</name>
</gene>
<dbReference type="OrthoDB" id="9802281at2"/>
<reference evidence="12 15" key="2">
    <citation type="submission" date="2011-04" db="EMBL/GenBank/DDBJ databases">
        <title>The complete genome of Selenomonas sputigena DSM 20758.</title>
        <authorList>
            <consortium name="US DOE Joint Genome Institute (JGI-PGF)"/>
            <person name="Lucas S."/>
            <person name="Copeland A."/>
            <person name="Lapidus A."/>
            <person name="Bruce D."/>
            <person name="Goodwin L."/>
            <person name="Pitluck S."/>
            <person name="Peters L."/>
            <person name="Kyrpides N."/>
            <person name="Mavromatis K."/>
            <person name="Ivanova N."/>
            <person name="Ovchinnikova G."/>
            <person name="Teshima H."/>
            <person name="Detter J.C."/>
            <person name="Tapia R."/>
            <person name="Han C."/>
            <person name="Land M."/>
            <person name="Hauser L."/>
            <person name="Markowitz V."/>
            <person name="Cheng J.-F."/>
            <person name="Hugenholtz P."/>
            <person name="Woyke T."/>
            <person name="Wu D."/>
            <person name="Gronow S."/>
            <person name="Wellnitz S."/>
            <person name="Schneider S."/>
            <person name="Klenk H.-P."/>
            <person name="Eisen J.A."/>
        </authorList>
    </citation>
    <scope>NUCLEOTIDE SEQUENCE [LARGE SCALE GENOMIC DNA]</scope>
    <source>
        <strain evidence="12">ATCC 35185</strain>
        <strain evidence="15">ATCC 35185 / DSM 20758 / VPI D19B-28</strain>
    </source>
</reference>
<dbReference type="STRING" id="546271.Selsp_0491"/>
<evidence type="ECO:0000256" key="8">
    <source>
        <dbReference type="ARBA" id="ARBA00047848"/>
    </source>
</evidence>
<dbReference type="InterPro" id="IPR002912">
    <property type="entry name" value="ACT_dom"/>
</dbReference>
<evidence type="ECO:0000313" key="15">
    <source>
        <dbReference type="Proteomes" id="UP000011124"/>
    </source>
</evidence>
<dbReference type="InterPro" id="IPR045865">
    <property type="entry name" value="ACT-like_dom_sf"/>
</dbReference>
<dbReference type="eggNOG" id="COG0077">
    <property type="taxonomic scope" value="Bacteria"/>
</dbReference>
<evidence type="ECO:0000256" key="5">
    <source>
        <dbReference type="ARBA" id="ARBA00023141"/>
    </source>
</evidence>
<dbReference type="Proteomes" id="UP000011124">
    <property type="component" value="Chromosome"/>
</dbReference>
<keyword evidence="5" id="KW-0057">Aromatic amino acid biosynthesis</keyword>